<accession>A0A0A9GTC4</accession>
<evidence type="ECO:0000256" key="1">
    <source>
        <dbReference type="SAM" id="MobiDB-lite"/>
    </source>
</evidence>
<evidence type="ECO:0000313" key="2">
    <source>
        <dbReference type="EMBL" id="JAE28275.1"/>
    </source>
</evidence>
<organism evidence="2">
    <name type="scientific">Arundo donax</name>
    <name type="common">Giant reed</name>
    <name type="synonym">Donax arundinaceus</name>
    <dbReference type="NCBI Taxonomy" id="35708"/>
    <lineage>
        <taxon>Eukaryota</taxon>
        <taxon>Viridiplantae</taxon>
        <taxon>Streptophyta</taxon>
        <taxon>Embryophyta</taxon>
        <taxon>Tracheophyta</taxon>
        <taxon>Spermatophyta</taxon>
        <taxon>Magnoliopsida</taxon>
        <taxon>Liliopsida</taxon>
        <taxon>Poales</taxon>
        <taxon>Poaceae</taxon>
        <taxon>PACMAD clade</taxon>
        <taxon>Arundinoideae</taxon>
        <taxon>Arundineae</taxon>
        <taxon>Arundo</taxon>
    </lineage>
</organism>
<sequence>MGSSAAAADGTNFRDATTPPPPLQVSSLCAPLTTPAQLYWYPYPVLPEAAAAEGSPP</sequence>
<dbReference type="EMBL" id="GBRH01169621">
    <property type="protein sequence ID" value="JAE28275.1"/>
    <property type="molecule type" value="Transcribed_RNA"/>
</dbReference>
<reference evidence="2" key="1">
    <citation type="submission" date="2014-09" db="EMBL/GenBank/DDBJ databases">
        <authorList>
            <person name="Magalhaes I.L.F."/>
            <person name="Oliveira U."/>
            <person name="Santos F.R."/>
            <person name="Vidigal T.H.D.A."/>
            <person name="Brescovit A.D."/>
            <person name="Santos A.J."/>
        </authorList>
    </citation>
    <scope>NUCLEOTIDE SEQUENCE</scope>
    <source>
        <tissue evidence="2">Shoot tissue taken approximately 20 cm above the soil surface</tissue>
    </source>
</reference>
<dbReference type="AlphaFoldDB" id="A0A0A9GTC4"/>
<proteinExistence type="predicted"/>
<protein>
    <submittedName>
        <fullName evidence="2">Uncharacterized protein</fullName>
    </submittedName>
</protein>
<feature type="region of interest" description="Disordered" evidence="1">
    <location>
        <begin position="1"/>
        <end position="24"/>
    </location>
</feature>
<reference evidence="2" key="2">
    <citation type="journal article" date="2015" name="Data Brief">
        <title>Shoot transcriptome of the giant reed, Arundo donax.</title>
        <authorList>
            <person name="Barrero R.A."/>
            <person name="Guerrero F.D."/>
            <person name="Moolhuijzen P."/>
            <person name="Goolsby J.A."/>
            <person name="Tidwell J."/>
            <person name="Bellgard S.E."/>
            <person name="Bellgard M.I."/>
        </authorList>
    </citation>
    <scope>NUCLEOTIDE SEQUENCE</scope>
    <source>
        <tissue evidence="2">Shoot tissue taken approximately 20 cm above the soil surface</tissue>
    </source>
</reference>
<name>A0A0A9GTC4_ARUDO</name>